<dbReference type="VEuPathDB" id="FungiDB:H310_11029"/>
<accession>A0A024TQG9</accession>
<proteinExistence type="predicted"/>
<dbReference type="AlphaFoldDB" id="A0A024TQG9"/>
<evidence type="ECO:0008006" key="3">
    <source>
        <dbReference type="Google" id="ProtNLM"/>
    </source>
</evidence>
<gene>
    <name evidence="1" type="ORF">H310_11029</name>
    <name evidence="2" type="ORF">H310_11032</name>
</gene>
<dbReference type="GeneID" id="20088079"/>
<evidence type="ECO:0000313" key="1">
    <source>
        <dbReference type="EMBL" id="ETV95597.1"/>
    </source>
</evidence>
<sequence length="66" mass="7394">MDEDVWHFHLRELLKFELVGPATLLVDNLSAQVSVPARRAVDDELCAFLVPLSSKKTSVRQLLMSG</sequence>
<name>A0A024TQG9_9STRA</name>
<dbReference type="RefSeq" id="XP_008875790.1">
    <property type="nucleotide sequence ID" value="XM_008877568.1"/>
</dbReference>
<organism evidence="1">
    <name type="scientific">Aphanomyces invadans</name>
    <dbReference type="NCBI Taxonomy" id="157072"/>
    <lineage>
        <taxon>Eukaryota</taxon>
        <taxon>Sar</taxon>
        <taxon>Stramenopiles</taxon>
        <taxon>Oomycota</taxon>
        <taxon>Saprolegniomycetes</taxon>
        <taxon>Saprolegniales</taxon>
        <taxon>Verrucalvaceae</taxon>
        <taxon>Aphanomyces</taxon>
    </lineage>
</organism>
<evidence type="ECO:0000313" key="2">
    <source>
        <dbReference type="EMBL" id="ETV95600.1"/>
    </source>
</evidence>
<dbReference type="GeneID" id="20088082"/>
<dbReference type="VEuPathDB" id="FungiDB:H310_11032"/>
<dbReference type="EMBL" id="KI913980">
    <property type="protein sequence ID" value="ETV95600.1"/>
    <property type="molecule type" value="Genomic_DNA"/>
</dbReference>
<protein>
    <recommendedName>
        <fullName evidence="3">DDE-1 domain-containing protein</fullName>
    </recommendedName>
</protein>
<dbReference type="EMBL" id="KI913980">
    <property type="protein sequence ID" value="ETV95597.1"/>
    <property type="molecule type" value="Genomic_DNA"/>
</dbReference>
<dbReference type="RefSeq" id="XP_008875793.1">
    <property type="nucleotide sequence ID" value="XM_008877571.1"/>
</dbReference>
<reference evidence="1" key="1">
    <citation type="submission" date="2013-12" db="EMBL/GenBank/DDBJ databases">
        <title>The Genome Sequence of Aphanomyces invadans NJM9701.</title>
        <authorList>
            <consortium name="The Broad Institute Genomics Platform"/>
            <person name="Russ C."/>
            <person name="Tyler B."/>
            <person name="van West P."/>
            <person name="Dieguez-Uribeondo J."/>
            <person name="Young S.K."/>
            <person name="Zeng Q."/>
            <person name="Gargeya S."/>
            <person name="Fitzgerald M."/>
            <person name="Abouelleil A."/>
            <person name="Alvarado L."/>
            <person name="Chapman S.B."/>
            <person name="Gainer-Dewar J."/>
            <person name="Goldberg J."/>
            <person name="Griggs A."/>
            <person name="Gujja S."/>
            <person name="Hansen M."/>
            <person name="Howarth C."/>
            <person name="Imamovic A."/>
            <person name="Ireland A."/>
            <person name="Larimer J."/>
            <person name="McCowan C."/>
            <person name="Murphy C."/>
            <person name="Pearson M."/>
            <person name="Poon T.W."/>
            <person name="Priest M."/>
            <person name="Roberts A."/>
            <person name="Saif S."/>
            <person name="Shea T."/>
            <person name="Sykes S."/>
            <person name="Wortman J."/>
            <person name="Nusbaum C."/>
            <person name="Birren B."/>
        </authorList>
    </citation>
    <scope>NUCLEOTIDE SEQUENCE [LARGE SCALE GENOMIC DNA]</scope>
    <source>
        <strain evidence="1">NJM9701</strain>
    </source>
</reference>